<dbReference type="Proteomes" id="UP001320609">
    <property type="component" value="Unassembled WGS sequence"/>
</dbReference>
<sequence length="47" mass="5090">MPEAVLASLKVALPTPSDRFLAIPEAVAAIDNNKQNTNINDDRTLQI</sequence>
<gene>
    <name evidence="1" type="ORF">MLE19_08260</name>
</gene>
<proteinExistence type="predicted"/>
<evidence type="ECO:0000313" key="2">
    <source>
        <dbReference type="Proteomes" id="UP001320609"/>
    </source>
</evidence>
<dbReference type="EMBL" id="JAKVTW010000004">
    <property type="protein sequence ID" value="MCH4811319.1"/>
    <property type="molecule type" value="Genomic_DNA"/>
</dbReference>
<name>A0ABS9S5E0_9GAMM</name>
<reference evidence="1 2" key="1">
    <citation type="submission" date="2022-03" db="EMBL/GenBank/DDBJ databases">
        <title>Genomic signatures underlying metal tolerance in selected Arctic bacterial isolates.</title>
        <authorList>
            <person name="Thomas F.A."/>
            <person name="Venkatachalam S."/>
            <person name="Krishnan K.P."/>
        </authorList>
    </citation>
    <scope>NUCLEOTIDE SEQUENCE [LARGE SCALE GENOMIC DNA]</scope>
    <source>
        <strain evidence="1 2">HM116</strain>
    </source>
</reference>
<protein>
    <submittedName>
        <fullName evidence="1">Uncharacterized protein</fullName>
    </submittedName>
</protein>
<organism evidence="1 2">
    <name type="scientific">Vreelandella neptunia</name>
    <dbReference type="NCBI Taxonomy" id="115551"/>
    <lineage>
        <taxon>Bacteria</taxon>
        <taxon>Pseudomonadati</taxon>
        <taxon>Pseudomonadota</taxon>
        <taxon>Gammaproteobacteria</taxon>
        <taxon>Oceanospirillales</taxon>
        <taxon>Halomonadaceae</taxon>
        <taxon>Vreelandella</taxon>
    </lineage>
</organism>
<comment type="caution">
    <text evidence="1">The sequence shown here is derived from an EMBL/GenBank/DDBJ whole genome shotgun (WGS) entry which is preliminary data.</text>
</comment>
<keyword evidence="2" id="KW-1185">Reference proteome</keyword>
<accession>A0ABS9S5E0</accession>
<evidence type="ECO:0000313" key="1">
    <source>
        <dbReference type="EMBL" id="MCH4811319.1"/>
    </source>
</evidence>
<dbReference type="RefSeq" id="WP_240717702.1">
    <property type="nucleotide sequence ID" value="NZ_JAKVTW010000004.1"/>
</dbReference>